<feature type="region of interest" description="Disordered" evidence="1">
    <location>
        <begin position="48"/>
        <end position="69"/>
    </location>
</feature>
<dbReference type="AlphaFoldDB" id="A0A439DW83"/>
<gene>
    <name evidence="2" type="ORF">MELE44368_16865</name>
</gene>
<comment type="caution">
    <text evidence="2">The sequence shown here is derived from an EMBL/GenBank/DDBJ whole genome shotgun (WGS) entry which is preliminary data.</text>
</comment>
<dbReference type="EMBL" id="ATDN01000010">
    <property type="protein sequence ID" value="RWA21394.1"/>
    <property type="molecule type" value="Genomic_DNA"/>
</dbReference>
<sequence length="69" mass="7176">MPYCDDNVANSSPETTQLVNAHTMNAVANGNSTMITLSMALLTRCDRRAARKATAPTSRAAPHAAGTAS</sequence>
<organism evidence="2 3">
    <name type="scientific">Mycolicibacterium elephantis DSM 44368</name>
    <dbReference type="NCBI Taxonomy" id="1335622"/>
    <lineage>
        <taxon>Bacteria</taxon>
        <taxon>Bacillati</taxon>
        <taxon>Actinomycetota</taxon>
        <taxon>Actinomycetes</taxon>
        <taxon>Mycobacteriales</taxon>
        <taxon>Mycobacteriaceae</taxon>
        <taxon>Mycolicibacterium</taxon>
    </lineage>
</organism>
<proteinExistence type="predicted"/>
<protein>
    <submittedName>
        <fullName evidence="2">Uncharacterized protein</fullName>
    </submittedName>
</protein>
<reference evidence="2 3" key="1">
    <citation type="submission" date="2013-06" db="EMBL/GenBank/DDBJ databases">
        <title>The draft sequence of the Mycobacterium elephantis genome.</title>
        <authorList>
            <person name="Pettersson F.B."/>
            <person name="Das S."/>
            <person name="Dasgupta S."/>
            <person name="Bhattacharya A."/>
            <person name="Kirsebom L.A."/>
        </authorList>
    </citation>
    <scope>NUCLEOTIDE SEQUENCE [LARGE SCALE GENOMIC DNA]</scope>
    <source>
        <strain evidence="2 3">DSM 44368</strain>
    </source>
</reference>
<accession>A0A439DW83</accession>
<evidence type="ECO:0000256" key="1">
    <source>
        <dbReference type="SAM" id="MobiDB-lite"/>
    </source>
</evidence>
<keyword evidence="3" id="KW-1185">Reference proteome</keyword>
<name>A0A439DW83_9MYCO</name>
<evidence type="ECO:0000313" key="3">
    <source>
        <dbReference type="Proteomes" id="UP000287177"/>
    </source>
</evidence>
<dbReference type="Proteomes" id="UP000287177">
    <property type="component" value="Unassembled WGS sequence"/>
</dbReference>
<evidence type="ECO:0000313" key="2">
    <source>
        <dbReference type="EMBL" id="RWA21394.1"/>
    </source>
</evidence>